<organism evidence="1 2">
    <name type="scientific">Acinetobacter johnsonii SH046</name>
    <dbReference type="NCBI Taxonomy" id="575586"/>
    <lineage>
        <taxon>Bacteria</taxon>
        <taxon>Pseudomonadati</taxon>
        <taxon>Pseudomonadota</taxon>
        <taxon>Gammaproteobacteria</taxon>
        <taxon>Moraxellales</taxon>
        <taxon>Moraxellaceae</taxon>
        <taxon>Acinetobacter</taxon>
    </lineage>
</organism>
<gene>
    <name evidence="1" type="ORF">HMPREF0016_02884</name>
</gene>
<accession>D0SGB1</accession>
<dbReference type="Proteomes" id="UP000012047">
    <property type="component" value="Unassembled WGS sequence"/>
</dbReference>
<dbReference type="eggNOG" id="ENOG5031RJJ">
    <property type="taxonomic scope" value="Bacteria"/>
</dbReference>
<sequence>MMTTHQYWIFSVNKWSRAMKLNIIILLFCVAATPIAYAKQCQIERLTSSQLNLSSSYLSQAATSFSVACDSNYAIKFNSRNLTNATGSSYLVNEKNYKLRTQMNISGASASRWNSPIAQPATEQNKFVVLVQLMERPTALTPAGVYKDSLYINLMF</sequence>
<evidence type="ECO:0008006" key="3">
    <source>
        <dbReference type="Google" id="ProtNLM"/>
    </source>
</evidence>
<evidence type="ECO:0000313" key="2">
    <source>
        <dbReference type="Proteomes" id="UP000012047"/>
    </source>
</evidence>
<protein>
    <recommendedName>
        <fullName evidence="3">Spore Coat Protein U domain protein</fullName>
    </recommendedName>
</protein>
<proteinExistence type="predicted"/>
<dbReference type="EMBL" id="GG704971">
    <property type="protein sequence ID" value="EEY95023.1"/>
    <property type="molecule type" value="Genomic_DNA"/>
</dbReference>
<evidence type="ECO:0000313" key="1">
    <source>
        <dbReference type="EMBL" id="EEY95023.1"/>
    </source>
</evidence>
<dbReference type="AlphaFoldDB" id="D0SGB1"/>
<name>D0SGB1_ACIJO</name>
<reference evidence="2" key="1">
    <citation type="journal article" date="2012" name="PLoS ONE">
        <title>The success of Acinetobacter species; genetic, metabolic and virulence attributes.</title>
        <authorList>
            <person name="Peleg A.Y."/>
            <person name="de Breij A."/>
            <person name="Adams M.D."/>
            <person name="Cerqueira G.M."/>
            <person name="Mocali S."/>
            <person name="Galardini M."/>
            <person name="Nibbering P.H."/>
            <person name="Earl A.M."/>
            <person name="Ward D.V."/>
            <person name="Paterson D.L."/>
            <person name="Seifert H."/>
            <person name="Dijkshoorn L."/>
        </authorList>
    </citation>
    <scope>NUCLEOTIDE SEQUENCE [LARGE SCALE GENOMIC DNA]</scope>
    <source>
        <strain evidence="2">SH046</strain>
    </source>
</reference>
<dbReference type="HOGENOM" id="CLU_1881292_0_0_6"/>